<organism evidence="1 2">
    <name type="scientific">Eucalyptus globulus</name>
    <name type="common">Tasmanian blue gum</name>
    <dbReference type="NCBI Taxonomy" id="34317"/>
    <lineage>
        <taxon>Eukaryota</taxon>
        <taxon>Viridiplantae</taxon>
        <taxon>Streptophyta</taxon>
        <taxon>Embryophyta</taxon>
        <taxon>Tracheophyta</taxon>
        <taxon>Spermatophyta</taxon>
        <taxon>Magnoliopsida</taxon>
        <taxon>eudicotyledons</taxon>
        <taxon>Gunneridae</taxon>
        <taxon>Pentapetalae</taxon>
        <taxon>rosids</taxon>
        <taxon>malvids</taxon>
        <taxon>Myrtales</taxon>
        <taxon>Myrtaceae</taxon>
        <taxon>Myrtoideae</taxon>
        <taxon>Eucalypteae</taxon>
        <taxon>Eucalyptus</taxon>
    </lineage>
</organism>
<sequence>METQHLSHHRPLILRLVDLGRIYGINRSACGRSCLDLIHSCRECEDLHLHKSCAELHPPPPPPPPHKHTHTQTIRFILSILCPWWTVISPSPDCALKPTTRYEFVGWENPTITQPLALVKEDDDMCSSHKKICSRESYSCHHRPSLKIHISCAEQLSEQSNISHIHNVLSSSEPRILSDNVLTYCCSMCRIEMDPDALSCPQRISSETRIHPFLVSLLYLVRAKWDRASFRNCLPPVSTVHC</sequence>
<keyword evidence="2" id="KW-1185">Reference proteome</keyword>
<dbReference type="Proteomes" id="UP001634007">
    <property type="component" value="Unassembled WGS sequence"/>
</dbReference>
<comment type="caution">
    <text evidence="1">The sequence shown here is derived from an EMBL/GenBank/DDBJ whole genome shotgun (WGS) entry which is preliminary data.</text>
</comment>
<evidence type="ECO:0008006" key="3">
    <source>
        <dbReference type="Google" id="ProtNLM"/>
    </source>
</evidence>
<reference evidence="1 2" key="1">
    <citation type="submission" date="2024-11" db="EMBL/GenBank/DDBJ databases">
        <title>Chromosome-level genome assembly of Eucalyptus globulus Labill. provides insights into its genome evolution.</title>
        <authorList>
            <person name="Li X."/>
        </authorList>
    </citation>
    <scope>NUCLEOTIDE SEQUENCE [LARGE SCALE GENOMIC DNA]</scope>
    <source>
        <strain evidence="1">CL2024</strain>
        <tissue evidence="1">Fresh tender leaves</tissue>
    </source>
</reference>
<protein>
    <recommendedName>
        <fullName evidence="3">DC1 domain-containing protein</fullName>
    </recommendedName>
</protein>
<evidence type="ECO:0000313" key="2">
    <source>
        <dbReference type="Proteomes" id="UP001634007"/>
    </source>
</evidence>
<evidence type="ECO:0000313" key="1">
    <source>
        <dbReference type="EMBL" id="KAL3718540.1"/>
    </source>
</evidence>
<accession>A0ABD3IXD4</accession>
<gene>
    <name evidence="1" type="ORF">ACJRO7_003637</name>
</gene>
<name>A0ABD3IXD4_EUCGL</name>
<dbReference type="EMBL" id="JBJKBG010000010">
    <property type="protein sequence ID" value="KAL3718540.1"/>
    <property type="molecule type" value="Genomic_DNA"/>
</dbReference>
<dbReference type="AlphaFoldDB" id="A0ABD3IXD4"/>
<proteinExistence type="predicted"/>